<protein>
    <submittedName>
        <fullName evidence="1">7005_t:CDS:1</fullName>
    </submittedName>
</protein>
<organism evidence="1 2">
    <name type="scientific">Paraglomus occultum</name>
    <dbReference type="NCBI Taxonomy" id="144539"/>
    <lineage>
        <taxon>Eukaryota</taxon>
        <taxon>Fungi</taxon>
        <taxon>Fungi incertae sedis</taxon>
        <taxon>Mucoromycota</taxon>
        <taxon>Glomeromycotina</taxon>
        <taxon>Glomeromycetes</taxon>
        <taxon>Paraglomerales</taxon>
        <taxon>Paraglomeraceae</taxon>
        <taxon>Paraglomus</taxon>
    </lineage>
</organism>
<reference evidence="1" key="1">
    <citation type="submission" date="2021-06" db="EMBL/GenBank/DDBJ databases">
        <authorList>
            <person name="Kallberg Y."/>
            <person name="Tangrot J."/>
            <person name="Rosling A."/>
        </authorList>
    </citation>
    <scope>NUCLEOTIDE SEQUENCE</scope>
    <source>
        <strain evidence="1">IA702</strain>
    </source>
</reference>
<dbReference type="EMBL" id="CAJVPJ010001191">
    <property type="protein sequence ID" value="CAG8580319.1"/>
    <property type="molecule type" value="Genomic_DNA"/>
</dbReference>
<dbReference type="Proteomes" id="UP000789572">
    <property type="component" value="Unassembled WGS sequence"/>
</dbReference>
<keyword evidence="2" id="KW-1185">Reference proteome</keyword>
<name>A0A9N9BW47_9GLOM</name>
<gene>
    <name evidence="1" type="ORF">POCULU_LOCUS6456</name>
</gene>
<proteinExistence type="predicted"/>
<dbReference type="AlphaFoldDB" id="A0A9N9BW47"/>
<evidence type="ECO:0000313" key="2">
    <source>
        <dbReference type="Proteomes" id="UP000789572"/>
    </source>
</evidence>
<evidence type="ECO:0000313" key="1">
    <source>
        <dbReference type="EMBL" id="CAG8580319.1"/>
    </source>
</evidence>
<comment type="caution">
    <text evidence="1">The sequence shown here is derived from an EMBL/GenBank/DDBJ whole genome shotgun (WGS) entry which is preliminary data.</text>
</comment>
<sequence length="118" mass="13135">MSFKAAGKHFILTRKEISGVCTEAEVTGVVGKVLELGLVSSFAVAALKVKNRVNKMEGLGKSVDELKELIKEQRRPKKKKQLFAAVNEKIDGVERRLDERIDGVVKTRLDNVEKSWIG</sequence>
<accession>A0A9N9BW47</accession>